<organism evidence="8 9">
    <name type="scientific">Peronospora farinosa</name>
    <dbReference type="NCBI Taxonomy" id="134698"/>
    <lineage>
        <taxon>Eukaryota</taxon>
        <taxon>Sar</taxon>
        <taxon>Stramenopiles</taxon>
        <taxon>Oomycota</taxon>
        <taxon>Peronosporomycetes</taxon>
        <taxon>Peronosporales</taxon>
        <taxon>Peronosporaceae</taxon>
        <taxon>Peronospora</taxon>
    </lineage>
</organism>
<dbReference type="SMART" id="SM00338">
    <property type="entry name" value="BRLZ"/>
    <property type="match status" value="1"/>
</dbReference>
<dbReference type="PANTHER" id="PTHR47416">
    <property type="entry name" value="BASIC-LEUCINE ZIPPER TRANSCRIPTION FACTOR F-RELATED"/>
    <property type="match status" value="1"/>
</dbReference>
<proteinExistence type="inferred from homology"/>
<dbReference type="SUPFAM" id="SSF57959">
    <property type="entry name" value="Leucine zipper domain"/>
    <property type="match status" value="1"/>
</dbReference>
<dbReference type="InterPro" id="IPR004827">
    <property type="entry name" value="bZIP"/>
</dbReference>
<comment type="subcellular location">
    <subcellularLocation>
        <location evidence="1">Nucleus</location>
    </subcellularLocation>
</comment>
<keyword evidence="4" id="KW-0238">DNA-binding</keyword>
<dbReference type="AlphaFoldDB" id="A0AAV0T530"/>
<dbReference type="CDD" id="cd14686">
    <property type="entry name" value="bZIP"/>
    <property type="match status" value="1"/>
</dbReference>
<evidence type="ECO:0000256" key="1">
    <source>
        <dbReference type="ARBA" id="ARBA00004123"/>
    </source>
</evidence>
<evidence type="ECO:0000256" key="6">
    <source>
        <dbReference type="ARBA" id="ARBA00023242"/>
    </source>
</evidence>
<keyword evidence="5" id="KW-0804">Transcription</keyword>
<feature type="domain" description="BZIP" evidence="7">
    <location>
        <begin position="221"/>
        <end position="277"/>
    </location>
</feature>
<keyword evidence="6" id="KW-0539">Nucleus</keyword>
<protein>
    <recommendedName>
        <fullName evidence="7">BZIP domain-containing protein</fullName>
    </recommendedName>
</protein>
<dbReference type="InterPro" id="IPR046347">
    <property type="entry name" value="bZIP_sf"/>
</dbReference>
<reference evidence="8" key="1">
    <citation type="submission" date="2022-12" db="EMBL/GenBank/DDBJ databases">
        <authorList>
            <person name="Webb A."/>
        </authorList>
    </citation>
    <scope>NUCLEOTIDE SEQUENCE</scope>
    <source>
        <strain evidence="8">Pf2</strain>
    </source>
</reference>
<comment type="similarity">
    <text evidence="2">Belongs to the bZIP family.</text>
</comment>
<gene>
    <name evidence="8" type="ORF">PFR002_LOCUS2702</name>
</gene>
<evidence type="ECO:0000313" key="8">
    <source>
        <dbReference type="EMBL" id="CAI5713241.1"/>
    </source>
</evidence>
<dbReference type="PROSITE" id="PS50217">
    <property type="entry name" value="BZIP"/>
    <property type="match status" value="1"/>
</dbReference>
<dbReference type="Gene3D" id="1.20.5.170">
    <property type="match status" value="1"/>
</dbReference>
<dbReference type="EMBL" id="CANTFK010000301">
    <property type="protein sequence ID" value="CAI5713241.1"/>
    <property type="molecule type" value="Genomic_DNA"/>
</dbReference>
<dbReference type="Proteomes" id="UP001159659">
    <property type="component" value="Unassembled WGS sequence"/>
</dbReference>
<accession>A0AAV0T530</accession>
<evidence type="ECO:0000256" key="3">
    <source>
        <dbReference type="ARBA" id="ARBA00023015"/>
    </source>
</evidence>
<evidence type="ECO:0000256" key="4">
    <source>
        <dbReference type="ARBA" id="ARBA00023125"/>
    </source>
</evidence>
<dbReference type="Pfam" id="PF00170">
    <property type="entry name" value="bZIP_1"/>
    <property type="match status" value="1"/>
</dbReference>
<evidence type="ECO:0000256" key="5">
    <source>
        <dbReference type="ARBA" id="ARBA00023163"/>
    </source>
</evidence>
<dbReference type="PANTHER" id="PTHR47416:SF8">
    <property type="entry name" value="BASIC-LEUCINE ZIPPER TRANSCRIPTION FACTOR E-RELATED"/>
    <property type="match status" value="1"/>
</dbReference>
<dbReference type="PROSITE" id="PS00036">
    <property type="entry name" value="BZIP_BASIC"/>
    <property type="match status" value="1"/>
</dbReference>
<comment type="caution">
    <text evidence="8">The sequence shown here is derived from an EMBL/GenBank/DDBJ whole genome shotgun (WGS) entry which is preliminary data.</text>
</comment>
<dbReference type="GO" id="GO:0005634">
    <property type="term" value="C:nucleus"/>
    <property type="evidence" value="ECO:0007669"/>
    <property type="project" value="UniProtKB-SubCell"/>
</dbReference>
<keyword evidence="3" id="KW-0805">Transcription regulation</keyword>
<dbReference type="GO" id="GO:0003677">
    <property type="term" value="F:DNA binding"/>
    <property type="evidence" value="ECO:0007669"/>
    <property type="project" value="UniProtKB-KW"/>
</dbReference>
<sequence length="453" mass="49067">MDDFFSMETDAFALHLLDWFGSDDILLKSPELDRSHTHLQQTQFPVTVSHCPTSPVSTDDDTTDAEVLTPPPAFQQHLLCSLPKEVDMMSFLAAKVLLLGSSMLTHSPLSSGQKLLSPRTHKVIDKSSSNNNNSSVTSTPIDAANSMQSIDKTQPMPVSKPLSDALSYALPVAYFAPSFNVNQKRPITPVLPGATSLSTCNSSLSSATTAAAATNDSYAIKSKREIRQMKNRESANKSRLRRKAQLTNLTARVAEFKTKEKEMLIIIAGLRAENKSLLDQNMFLRSLVTSCKQEHASSHSDHQLAAFVSLPDQSCVALNMLESVQNMDVDDESQAADLAVMTPQPDKRRTMASTLSMASVAVCASVFGITVFVDCDGTAVDAGNVRGVGRVLHEAPTPCGIEECSFEASMSPLRFVATMMGSWGQLVSSSILWQSHSAGFAVLPKSGRRHAQQ</sequence>
<evidence type="ECO:0000313" key="9">
    <source>
        <dbReference type="Proteomes" id="UP001159659"/>
    </source>
</evidence>
<evidence type="ECO:0000256" key="2">
    <source>
        <dbReference type="ARBA" id="ARBA00007163"/>
    </source>
</evidence>
<evidence type="ECO:0000259" key="7">
    <source>
        <dbReference type="PROSITE" id="PS50217"/>
    </source>
</evidence>
<name>A0AAV0T530_9STRA</name>
<dbReference type="GO" id="GO:0003700">
    <property type="term" value="F:DNA-binding transcription factor activity"/>
    <property type="evidence" value="ECO:0007669"/>
    <property type="project" value="InterPro"/>
</dbReference>